<sequence length="90" mass="10315">MPFSSIRSRLSSYRRQNDDAEVAIVGQQRRRRTEYEGIRGREKSESIAKAASWAPLYINVYTFDLPVVKETIIGTFFDDTVILAVMLCPI</sequence>
<gene>
    <name evidence="1" type="ORF">CCAP1982_LOCUS20625</name>
</gene>
<accession>A0A811VE95</accession>
<protein>
    <submittedName>
        <fullName evidence="1">(Mediterranean fruit fly) hypothetical protein</fullName>
    </submittedName>
</protein>
<dbReference type="EMBL" id="CAJHJT010000056">
    <property type="protein sequence ID" value="CAD7012539.1"/>
    <property type="molecule type" value="Genomic_DNA"/>
</dbReference>
<dbReference type="Proteomes" id="UP000606786">
    <property type="component" value="Unassembled WGS sequence"/>
</dbReference>
<proteinExistence type="predicted"/>
<evidence type="ECO:0000313" key="1">
    <source>
        <dbReference type="EMBL" id="CAD7012539.1"/>
    </source>
</evidence>
<name>A0A811VE95_CERCA</name>
<comment type="caution">
    <text evidence="1">The sequence shown here is derived from an EMBL/GenBank/DDBJ whole genome shotgun (WGS) entry which is preliminary data.</text>
</comment>
<dbReference type="AlphaFoldDB" id="A0A811VE95"/>
<organism evidence="1 2">
    <name type="scientific">Ceratitis capitata</name>
    <name type="common">Mediterranean fruit fly</name>
    <name type="synonym">Tephritis capitata</name>
    <dbReference type="NCBI Taxonomy" id="7213"/>
    <lineage>
        <taxon>Eukaryota</taxon>
        <taxon>Metazoa</taxon>
        <taxon>Ecdysozoa</taxon>
        <taxon>Arthropoda</taxon>
        <taxon>Hexapoda</taxon>
        <taxon>Insecta</taxon>
        <taxon>Pterygota</taxon>
        <taxon>Neoptera</taxon>
        <taxon>Endopterygota</taxon>
        <taxon>Diptera</taxon>
        <taxon>Brachycera</taxon>
        <taxon>Muscomorpha</taxon>
        <taxon>Tephritoidea</taxon>
        <taxon>Tephritidae</taxon>
        <taxon>Ceratitis</taxon>
        <taxon>Ceratitis</taxon>
    </lineage>
</organism>
<reference evidence="1" key="1">
    <citation type="submission" date="2020-11" db="EMBL/GenBank/DDBJ databases">
        <authorList>
            <person name="Whitehead M."/>
        </authorList>
    </citation>
    <scope>NUCLEOTIDE SEQUENCE</scope>
    <source>
        <strain evidence="1">EGII</strain>
    </source>
</reference>
<keyword evidence="2" id="KW-1185">Reference proteome</keyword>
<evidence type="ECO:0000313" key="2">
    <source>
        <dbReference type="Proteomes" id="UP000606786"/>
    </source>
</evidence>